<reference evidence="1 2" key="1">
    <citation type="submission" date="2014-04" db="EMBL/GenBank/DDBJ databases">
        <authorList>
            <consortium name="DOE Joint Genome Institute"/>
            <person name="Kuo A."/>
            <person name="Kohler A."/>
            <person name="Costa M.D."/>
            <person name="Nagy L.G."/>
            <person name="Floudas D."/>
            <person name="Copeland A."/>
            <person name="Barry K.W."/>
            <person name="Cichocki N."/>
            <person name="Veneault-Fourrey C."/>
            <person name="LaButti K."/>
            <person name="Lindquist E.A."/>
            <person name="Lipzen A."/>
            <person name="Lundell T."/>
            <person name="Morin E."/>
            <person name="Murat C."/>
            <person name="Sun H."/>
            <person name="Tunlid A."/>
            <person name="Henrissat B."/>
            <person name="Grigoriev I.V."/>
            <person name="Hibbett D.S."/>
            <person name="Martin F."/>
            <person name="Nordberg H.P."/>
            <person name="Cantor M.N."/>
            <person name="Hua S.X."/>
        </authorList>
    </citation>
    <scope>NUCLEOTIDE SEQUENCE [LARGE SCALE GENOMIC DNA]</scope>
    <source>
        <strain evidence="1 2">441</strain>
    </source>
</reference>
<gene>
    <name evidence="1" type="ORF">PISMIDRAFT_684326</name>
</gene>
<organism evidence="1 2">
    <name type="scientific">Pisolithus microcarpus 441</name>
    <dbReference type="NCBI Taxonomy" id="765257"/>
    <lineage>
        <taxon>Eukaryota</taxon>
        <taxon>Fungi</taxon>
        <taxon>Dikarya</taxon>
        <taxon>Basidiomycota</taxon>
        <taxon>Agaricomycotina</taxon>
        <taxon>Agaricomycetes</taxon>
        <taxon>Agaricomycetidae</taxon>
        <taxon>Boletales</taxon>
        <taxon>Sclerodermatineae</taxon>
        <taxon>Pisolithaceae</taxon>
        <taxon>Pisolithus</taxon>
    </lineage>
</organism>
<dbReference type="OrthoDB" id="2687833at2759"/>
<evidence type="ECO:0000313" key="1">
    <source>
        <dbReference type="EMBL" id="KIK18288.1"/>
    </source>
</evidence>
<reference evidence="2" key="2">
    <citation type="submission" date="2015-01" db="EMBL/GenBank/DDBJ databases">
        <title>Evolutionary Origins and Diversification of the Mycorrhizal Mutualists.</title>
        <authorList>
            <consortium name="DOE Joint Genome Institute"/>
            <consortium name="Mycorrhizal Genomics Consortium"/>
            <person name="Kohler A."/>
            <person name="Kuo A."/>
            <person name="Nagy L.G."/>
            <person name="Floudas D."/>
            <person name="Copeland A."/>
            <person name="Barry K.W."/>
            <person name="Cichocki N."/>
            <person name="Veneault-Fourrey C."/>
            <person name="LaButti K."/>
            <person name="Lindquist E.A."/>
            <person name="Lipzen A."/>
            <person name="Lundell T."/>
            <person name="Morin E."/>
            <person name="Murat C."/>
            <person name="Riley R."/>
            <person name="Ohm R."/>
            <person name="Sun H."/>
            <person name="Tunlid A."/>
            <person name="Henrissat B."/>
            <person name="Grigoriev I.V."/>
            <person name="Hibbett D.S."/>
            <person name="Martin F."/>
        </authorList>
    </citation>
    <scope>NUCLEOTIDE SEQUENCE [LARGE SCALE GENOMIC DNA]</scope>
    <source>
        <strain evidence="2">441</strain>
    </source>
</reference>
<protein>
    <submittedName>
        <fullName evidence="1">Uncharacterized protein</fullName>
    </submittedName>
</protein>
<evidence type="ECO:0000313" key="2">
    <source>
        <dbReference type="Proteomes" id="UP000054018"/>
    </source>
</evidence>
<dbReference type="Proteomes" id="UP000054018">
    <property type="component" value="Unassembled WGS sequence"/>
</dbReference>
<dbReference type="AlphaFoldDB" id="A0A0C9ZEC2"/>
<sequence>MASSPQSGAPNHYDGPVNRRNYALLGAVGDTYSQTDQNRKHSTEYTGCPFTLCGHSNPGTTLCNVAINCGSAPEHLRVAHGIRDINRSLNVTCTWTGCGQLVLRNNFIRHTREVHLQHPRNNGGC</sequence>
<proteinExistence type="predicted"/>
<dbReference type="EMBL" id="KN833808">
    <property type="protein sequence ID" value="KIK18288.1"/>
    <property type="molecule type" value="Genomic_DNA"/>
</dbReference>
<dbReference type="HOGENOM" id="CLU_141770_1_0_1"/>
<name>A0A0C9ZEC2_9AGAM</name>
<accession>A0A0C9ZEC2</accession>
<keyword evidence="2" id="KW-1185">Reference proteome</keyword>